<dbReference type="SUPFAM" id="SSF50729">
    <property type="entry name" value="PH domain-like"/>
    <property type="match status" value="1"/>
</dbReference>
<dbReference type="GO" id="GO:0005085">
    <property type="term" value="F:guanyl-nucleotide exchange factor activity"/>
    <property type="evidence" value="ECO:0007669"/>
    <property type="project" value="InterPro"/>
</dbReference>
<keyword evidence="4" id="KW-1185">Reference proteome</keyword>
<dbReference type="Pfam" id="PF00621">
    <property type="entry name" value="RhoGEF"/>
    <property type="match status" value="1"/>
</dbReference>
<evidence type="ECO:0000256" key="1">
    <source>
        <dbReference type="SAM" id="MobiDB-lite"/>
    </source>
</evidence>
<feature type="region of interest" description="Disordered" evidence="1">
    <location>
        <begin position="1159"/>
        <end position="1191"/>
    </location>
</feature>
<gene>
    <name evidence="3" type="ORF">PILCRDRAFT_811455</name>
</gene>
<feature type="region of interest" description="Disordered" evidence="1">
    <location>
        <begin position="139"/>
        <end position="280"/>
    </location>
</feature>
<feature type="region of interest" description="Disordered" evidence="1">
    <location>
        <begin position="1"/>
        <end position="44"/>
    </location>
</feature>
<sequence>MEVLSSYTPPKAHDASPYTSPRAASSSKSILHRRASTKSLDPHSKLALSGDHTVFVNFHGDSSRTGVSVPHAAQMSSASPRTFAPLTPIIASPVTTPTMSTTPLYVMSDKESAKEKLTAIQDFSHLERNSSIQVIRTPFSPSDEKAVRVNEISPTWTSTPPTPPPKPPRYRSVARRASSSVPPSTSLPNSINPRAFSSTDNIPMRRVSLPPMALSKPLPPTPPLPFSPSLKSRRSHRSRRSSQISESSLRDGIDSGRSSKPIFHMLESGSDDEENASCTPLTASPKEMFLEQRMKAPGASENGWFKAKKQDDIRRYHALAELLTTEEGYLMDLRELVSAYIRQLPTLSCRPIANSSSNLSISPFVRSPTSATFMTTALSSTSRSPSHSQLPLTSPNSSLTFPDILGVPTLSKDKNATRHMFSDEDLELVTRNIEEILRFHEVFVDELRTALIPLGFSMSNNGSEIGEMLHMKQKKDIKPPDPPLEAAIAVVSTIFIHKATRFDLYETFCAGHTEAFDLVRKVQQAHSVEWDAFEQKSSQLVADLRNPVSYTQTVEGSATTPALEDFESFEARRKRRHSLSSLDVPARPPRVRSNSNIKHAFIGPPDNGVTREKNSRLVFMDYLIKPIQRICKYPLLLDQLKTGKSFRKCSQEGSDSSSLHNGDSAGAVDANAVVEIASQAMRHVASSVDEARRRQDISTKSSLIANRISNPLAAQSSSSMRSLVAHNLSPVFLSSLGACLLAGSMDVIHHYVDKIPGSSGTVKAKYLGAFLYMGGYLILVKVSKGKVYEPRHWFSLVGFELVDVSEEDALLPCSFRLSSKGHHFDMAAACQREKDVWISAFRESLTLPPSWSNEPVSSLQAHGRSDFLLEDVSSEGTSPIPPMPTIQSIPELQGVGDGSGPAGVRVDTIVPRGPPRPDSVNLSLPPSRRSSTVSVKAIFSPVSESTILIRRASPPARQQVERGLRDVFSDLCLSARSHASTHEEELFQAPKVIRSGFSRSSSGLGMAGMGVAAKNRLTKRESVLVQRRTSAIEGFVPPPDEDTQTGLLKRTSTAKSLANRRHAKKLKIVSMPLAHTSEGEGGTGEALPDTPPALSQCSSITASNTGSVSCSPVGEMAPTRALPIRANTNIPRPDLLVVHEDDYRPKRSRSMVDNVKGIFQSRSSSPASSVSGDQSLPSSPKDPRPQLNTSLNSGLLKWWSGTIRRRARSAPGAPEDLPPFTSPTYSDALPTDSSTPPIVVRRNKTTKERRPGLLSTSESGQLCAYTEPATDSLAESNFQQQNITPVRQQPSLFSSTTSRRQMKAFIKGDSTPSPRLQRNLSFLQRLSPLTSATTISSHS</sequence>
<feature type="region of interest" description="Disordered" evidence="1">
    <location>
        <begin position="908"/>
        <end position="927"/>
    </location>
</feature>
<feature type="compositionally biased region" description="Pro residues" evidence="1">
    <location>
        <begin position="217"/>
        <end position="226"/>
    </location>
</feature>
<feature type="compositionally biased region" description="Basic residues" evidence="1">
    <location>
        <begin position="231"/>
        <end position="240"/>
    </location>
</feature>
<dbReference type="InterPro" id="IPR035899">
    <property type="entry name" value="DBL_dom_sf"/>
</dbReference>
<evidence type="ECO:0000313" key="4">
    <source>
        <dbReference type="Proteomes" id="UP000054166"/>
    </source>
</evidence>
<accession>A0A0C3G3S7</accession>
<dbReference type="Proteomes" id="UP000054166">
    <property type="component" value="Unassembled WGS sequence"/>
</dbReference>
<protein>
    <recommendedName>
        <fullName evidence="2">DH domain-containing protein</fullName>
    </recommendedName>
</protein>
<dbReference type="OrthoDB" id="1716625at2759"/>
<dbReference type="PROSITE" id="PS50010">
    <property type="entry name" value="DH_2"/>
    <property type="match status" value="1"/>
</dbReference>
<evidence type="ECO:0000259" key="2">
    <source>
        <dbReference type="PROSITE" id="PS50010"/>
    </source>
</evidence>
<feature type="compositionally biased region" description="Polar residues" evidence="1">
    <location>
        <begin position="186"/>
        <end position="201"/>
    </location>
</feature>
<feature type="domain" description="DH" evidence="2">
    <location>
        <begin position="314"/>
        <end position="691"/>
    </location>
</feature>
<dbReference type="PANTHER" id="PTHR45818">
    <property type="entry name" value="PROTEIN VAV"/>
    <property type="match status" value="1"/>
</dbReference>
<evidence type="ECO:0000313" key="3">
    <source>
        <dbReference type="EMBL" id="KIM90955.1"/>
    </source>
</evidence>
<dbReference type="GO" id="GO:0005737">
    <property type="term" value="C:cytoplasm"/>
    <property type="evidence" value="ECO:0007669"/>
    <property type="project" value="TreeGrafter"/>
</dbReference>
<dbReference type="InterPro" id="IPR000219">
    <property type="entry name" value="DH_dom"/>
</dbReference>
<reference evidence="4" key="2">
    <citation type="submission" date="2015-01" db="EMBL/GenBank/DDBJ databases">
        <title>Evolutionary Origins and Diversification of the Mycorrhizal Mutualists.</title>
        <authorList>
            <consortium name="DOE Joint Genome Institute"/>
            <consortium name="Mycorrhizal Genomics Consortium"/>
            <person name="Kohler A."/>
            <person name="Kuo A."/>
            <person name="Nagy L.G."/>
            <person name="Floudas D."/>
            <person name="Copeland A."/>
            <person name="Barry K.W."/>
            <person name="Cichocki N."/>
            <person name="Veneault-Fourrey C."/>
            <person name="LaButti K."/>
            <person name="Lindquist E.A."/>
            <person name="Lipzen A."/>
            <person name="Lundell T."/>
            <person name="Morin E."/>
            <person name="Murat C."/>
            <person name="Riley R."/>
            <person name="Ohm R."/>
            <person name="Sun H."/>
            <person name="Tunlid A."/>
            <person name="Henrissat B."/>
            <person name="Grigoriev I.V."/>
            <person name="Hibbett D.S."/>
            <person name="Martin F."/>
        </authorList>
    </citation>
    <scope>NUCLEOTIDE SEQUENCE [LARGE SCALE GENOMIC DNA]</scope>
    <source>
        <strain evidence="4">F 1598</strain>
    </source>
</reference>
<dbReference type="InParanoid" id="A0A0C3G3S7"/>
<organism evidence="3 4">
    <name type="scientific">Piloderma croceum (strain F 1598)</name>
    <dbReference type="NCBI Taxonomy" id="765440"/>
    <lineage>
        <taxon>Eukaryota</taxon>
        <taxon>Fungi</taxon>
        <taxon>Dikarya</taxon>
        <taxon>Basidiomycota</taxon>
        <taxon>Agaricomycotina</taxon>
        <taxon>Agaricomycetes</taxon>
        <taxon>Agaricomycetidae</taxon>
        <taxon>Atheliales</taxon>
        <taxon>Atheliaceae</taxon>
        <taxon>Piloderma</taxon>
    </lineage>
</organism>
<dbReference type="EMBL" id="KN832972">
    <property type="protein sequence ID" value="KIM90955.1"/>
    <property type="molecule type" value="Genomic_DNA"/>
</dbReference>
<reference evidence="3 4" key="1">
    <citation type="submission" date="2014-04" db="EMBL/GenBank/DDBJ databases">
        <authorList>
            <consortium name="DOE Joint Genome Institute"/>
            <person name="Kuo A."/>
            <person name="Tarkka M."/>
            <person name="Buscot F."/>
            <person name="Kohler A."/>
            <person name="Nagy L.G."/>
            <person name="Floudas D."/>
            <person name="Copeland A."/>
            <person name="Barry K.W."/>
            <person name="Cichocki N."/>
            <person name="Veneault-Fourrey C."/>
            <person name="LaButti K."/>
            <person name="Lindquist E.A."/>
            <person name="Lipzen A."/>
            <person name="Lundell T."/>
            <person name="Morin E."/>
            <person name="Murat C."/>
            <person name="Sun H."/>
            <person name="Tunlid A."/>
            <person name="Henrissat B."/>
            <person name="Grigoriev I.V."/>
            <person name="Hibbett D.S."/>
            <person name="Martin F."/>
            <person name="Nordberg H.P."/>
            <person name="Cantor M.N."/>
            <person name="Hua S.X."/>
        </authorList>
    </citation>
    <scope>NUCLEOTIDE SEQUENCE [LARGE SCALE GENOMIC DNA]</scope>
    <source>
        <strain evidence="3 4">F 1598</strain>
    </source>
</reference>
<dbReference type="Gene3D" id="1.20.900.10">
    <property type="entry name" value="Dbl homology (DH) domain"/>
    <property type="match status" value="1"/>
</dbReference>
<dbReference type="STRING" id="765440.A0A0C3G3S7"/>
<name>A0A0C3G3S7_PILCF</name>
<feature type="compositionally biased region" description="Low complexity" evidence="1">
    <location>
        <begin position="1161"/>
        <end position="1175"/>
    </location>
</feature>
<dbReference type="PANTHER" id="PTHR45818:SF3">
    <property type="entry name" value="PROTEIN VAV"/>
    <property type="match status" value="1"/>
</dbReference>
<dbReference type="HOGENOM" id="CLU_003322_1_0_1"/>
<proteinExistence type="predicted"/>
<dbReference type="SUPFAM" id="SSF48065">
    <property type="entry name" value="DBL homology domain (DH-domain)"/>
    <property type="match status" value="2"/>
</dbReference>
<feature type="region of interest" description="Disordered" evidence="1">
    <location>
        <begin position="1207"/>
        <end position="1256"/>
    </location>
</feature>
<feature type="compositionally biased region" description="Low complexity" evidence="1">
    <location>
        <begin position="175"/>
        <end position="184"/>
    </location>
</feature>
<feature type="compositionally biased region" description="Polar residues" evidence="1">
    <location>
        <begin position="17"/>
        <end position="29"/>
    </location>
</feature>